<keyword evidence="2" id="KW-1185">Reference proteome</keyword>
<evidence type="ECO:0000313" key="1">
    <source>
        <dbReference type="EMBL" id="KAJ9112749.1"/>
    </source>
</evidence>
<organism evidence="1 2">
    <name type="scientific">Naganishia adeliensis</name>
    <dbReference type="NCBI Taxonomy" id="92952"/>
    <lineage>
        <taxon>Eukaryota</taxon>
        <taxon>Fungi</taxon>
        <taxon>Dikarya</taxon>
        <taxon>Basidiomycota</taxon>
        <taxon>Agaricomycotina</taxon>
        <taxon>Tremellomycetes</taxon>
        <taxon>Filobasidiales</taxon>
        <taxon>Filobasidiaceae</taxon>
        <taxon>Naganishia</taxon>
    </lineage>
</organism>
<sequence length="846" mass="95961">MGEKADGAPLGEKSNANSQNTDQRNPHVMPGSGDQVLSKYTLYETKSRFYITASSSNRHRILKIDRTASDTLNVFEDHAIYDAKQLDTVLRMVDDGNKSAGGLEKVLDLHGIIGFVRFTGSWYIILCTKRSVVGLLGGHYIFHCDETLMLAVTSRVDKTAEETRLLNIFQQVDLTKNFYFSYSYDLTNTLQISLTRPTTYPTFNQHFMWNHHLLEPAFDLSDEHDGENGRTRGHHKCSSWVLPFIHGFVDQAKVPILGRTIYATLIARRSRHHAGTRYLKRGVNDKGHVANEVETEQIVSEPLVTSFHIGSSLGTHSKYTSYVQIRGSIPLHWTQDTTNMSPRPPIEISVVDPFFAAAAKHFNDLLERYGAPIVVVNLIKGKEHVARESKLLKAYAECVTYLNQFLPPDESKKIRYIAWDMAQATKTKSQDVIGVLEDIAEESIQLTKFFQSGPANSRDEQAYRDGMQLQTGICRTNCIDCLDRTNAAQFSIGKKAFGHQLHALGVISSPDLGFDSDVIDMLIEMYHDHGDTLAWQYTGSALVNRMDTYRRTKSRQWSSHSRDLLENVRRYYTNSLLDADKQAAMDLFLGVTGEIRKKPPKRLHYQQWFDPANLDKPQSAPRDITAFDEKGKGDDEVEPIPEALTPPYDIWVDYYKPHLLSQFQRLYTFTMNSTNKQIRGTNGHILSPFQSRVNAKQSRKHKHTEAHKSKSEVKDKSHRTSAGIATASLPSNPNGEPLEKHPIEAFVADLLDPTLSDAKREEYEWYAFYQTSELISSADTVEPQDLDLYYRAAEIAQGNIPEQRESDQAAYERYVYGLLGESTENTGEKRYTTKDWVADTASQHHP</sequence>
<comment type="caution">
    <text evidence="1">The sequence shown here is derived from an EMBL/GenBank/DDBJ whole genome shotgun (WGS) entry which is preliminary data.</text>
</comment>
<dbReference type="Proteomes" id="UP001230649">
    <property type="component" value="Unassembled WGS sequence"/>
</dbReference>
<reference evidence="1" key="1">
    <citation type="submission" date="2023-04" db="EMBL/GenBank/DDBJ databases">
        <title>Draft Genome sequencing of Naganishia species isolated from polar environments using Oxford Nanopore Technology.</title>
        <authorList>
            <person name="Leo P."/>
            <person name="Venkateswaran K."/>
        </authorList>
    </citation>
    <scope>NUCLEOTIDE SEQUENCE</scope>
    <source>
        <strain evidence="1">MNA-CCFEE 5262</strain>
    </source>
</reference>
<gene>
    <name evidence="1" type="ORF">QFC20_002074</name>
</gene>
<evidence type="ECO:0000313" key="2">
    <source>
        <dbReference type="Proteomes" id="UP001230649"/>
    </source>
</evidence>
<proteinExistence type="predicted"/>
<name>A0ACC2WLW6_9TREE</name>
<dbReference type="EMBL" id="JASBWS010000014">
    <property type="protein sequence ID" value="KAJ9112749.1"/>
    <property type="molecule type" value="Genomic_DNA"/>
</dbReference>
<accession>A0ACC2WLW6</accession>
<protein>
    <submittedName>
        <fullName evidence="1">Uncharacterized protein</fullName>
    </submittedName>
</protein>